<feature type="transmembrane region" description="Helical" evidence="1">
    <location>
        <begin position="78"/>
        <end position="95"/>
    </location>
</feature>
<feature type="transmembrane region" description="Helical" evidence="1">
    <location>
        <begin position="6"/>
        <end position="24"/>
    </location>
</feature>
<evidence type="ECO:0000313" key="3">
    <source>
        <dbReference type="EMBL" id="WPB83069.1"/>
    </source>
</evidence>
<dbReference type="Proteomes" id="UP001305521">
    <property type="component" value="Chromosome"/>
</dbReference>
<feature type="transmembrane region" description="Helical" evidence="1">
    <location>
        <begin position="123"/>
        <end position="143"/>
    </location>
</feature>
<evidence type="ECO:0000313" key="4">
    <source>
        <dbReference type="Proteomes" id="UP001305521"/>
    </source>
</evidence>
<reference evidence="3 4" key="1">
    <citation type="submission" date="2023-11" db="EMBL/GenBank/DDBJ databases">
        <title>Arctic aerobic anoxygenic photoheterotroph Sediminicoccus rosea KRV36 adapts its photosynthesis to long days of polar summer.</title>
        <authorList>
            <person name="Tomasch J."/>
            <person name="Kopejtka K."/>
            <person name="Bily T."/>
            <person name="Gardiner A.T."/>
            <person name="Gardian Z."/>
            <person name="Shivaramu S."/>
            <person name="Koblizek M."/>
            <person name="Engelhardt F."/>
            <person name="Kaftan D."/>
        </authorList>
    </citation>
    <scope>NUCLEOTIDE SEQUENCE [LARGE SCALE GENOMIC DNA]</scope>
    <source>
        <strain evidence="3 4">R-30</strain>
    </source>
</reference>
<evidence type="ECO:0000259" key="2">
    <source>
        <dbReference type="Pfam" id="PF07331"/>
    </source>
</evidence>
<evidence type="ECO:0000256" key="1">
    <source>
        <dbReference type="SAM" id="Phobius"/>
    </source>
</evidence>
<proteinExistence type="predicted"/>
<dbReference type="Pfam" id="PF07331">
    <property type="entry name" value="TctB"/>
    <property type="match status" value="1"/>
</dbReference>
<feature type="domain" description="DUF1468" evidence="2">
    <location>
        <begin position="7"/>
        <end position="148"/>
    </location>
</feature>
<protein>
    <submittedName>
        <fullName evidence="3">Tripartite tricarboxylate transporter TctB family protein</fullName>
    </submittedName>
</protein>
<name>A0ABZ0PBK1_9PROT</name>
<dbReference type="InterPro" id="IPR009936">
    <property type="entry name" value="DUF1468"/>
</dbReference>
<sequence length="156" mass="15807">MQVTDRITGGVLVALGAAAAWFGSRLPAVPGQDIGPAVFPMMIGFGLIACGALIAFGIGQSFEAPEPAEPSGAPRPRLGAIGVIIPPALLLFYVLASETLGFLLTAAIMVLVAGLALGSRLSIAIPVALGAPVLVHLAFAKLLRVPLPEGLIPAPW</sequence>
<feature type="transmembrane region" description="Helical" evidence="1">
    <location>
        <begin position="36"/>
        <end position="58"/>
    </location>
</feature>
<accession>A0ABZ0PBK1</accession>
<organism evidence="3 4">
    <name type="scientific">Sediminicoccus rosea</name>
    <dbReference type="NCBI Taxonomy" id="1225128"/>
    <lineage>
        <taxon>Bacteria</taxon>
        <taxon>Pseudomonadati</taxon>
        <taxon>Pseudomonadota</taxon>
        <taxon>Alphaproteobacteria</taxon>
        <taxon>Acetobacterales</taxon>
        <taxon>Roseomonadaceae</taxon>
        <taxon>Sediminicoccus</taxon>
    </lineage>
</organism>
<keyword evidence="4" id="KW-1185">Reference proteome</keyword>
<keyword evidence="1" id="KW-0472">Membrane</keyword>
<dbReference type="EMBL" id="CP137852">
    <property type="protein sequence ID" value="WPB83069.1"/>
    <property type="molecule type" value="Genomic_DNA"/>
</dbReference>
<dbReference type="RefSeq" id="WP_318647050.1">
    <property type="nucleotide sequence ID" value="NZ_CP137852.1"/>
</dbReference>
<keyword evidence="1" id="KW-0812">Transmembrane</keyword>
<gene>
    <name evidence="3" type="ORF">R9Z33_13235</name>
</gene>
<keyword evidence="1" id="KW-1133">Transmembrane helix</keyword>
<feature type="transmembrane region" description="Helical" evidence="1">
    <location>
        <begin position="100"/>
        <end position="117"/>
    </location>
</feature>